<evidence type="ECO:0000256" key="4">
    <source>
        <dbReference type="ARBA" id="ARBA00022989"/>
    </source>
</evidence>
<feature type="domain" description="G-protein coupled receptors family 1 profile" evidence="11">
    <location>
        <begin position="1"/>
        <end position="146"/>
    </location>
</feature>
<keyword evidence="13" id="KW-1185">Reference proteome</keyword>
<evidence type="ECO:0000313" key="12">
    <source>
        <dbReference type="EMBL" id="KAH9361113.1"/>
    </source>
</evidence>
<gene>
    <name evidence="12" type="ORF">HPB48_002975</name>
</gene>
<accession>A0A9J6FFG3</accession>
<dbReference type="PRINTS" id="PR00237">
    <property type="entry name" value="GPCRRHODOPSN"/>
</dbReference>
<organism evidence="12 13">
    <name type="scientific">Haemaphysalis longicornis</name>
    <name type="common">Bush tick</name>
    <dbReference type="NCBI Taxonomy" id="44386"/>
    <lineage>
        <taxon>Eukaryota</taxon>
        <taxon>Metazoa</taxon>
        <taxon>Ecdysozoa</taxon>
        <taxon>Arthropoda</taxon>
        <taxon>Chelicerata</taxon>
        <taxon>Arachnida</taxon>
        <taxon>Acari</taxon>
        <taxon>Parasitiformes</taxon>
        <taxon>Ixodida</taxon>
        <taxon>Ixodoidea</taxon>
        <taxon>Ixodidae</taxon>
        <taxon>Haemaphysalinae</taxon>
        <taxon>Haemaphysalis</taxon>
    </lineage>
</organism>
<feature type="transmembrane region" description="Helical" evidence="10">
    <location>
        <begin position="24"/>
        <end position="47"/>
    </location>
</feature>
<evidence type="ECO:0000256" key="9">
    <source>
        <dbReference type="RuleBase" id="RU000688"/>
    </source>
</evidence>
<comment type="similarity">
    <text evidence="2 9">Belongs to the G-protein coupled receptor 1 family.</text>
</comment>
<evidence type="ECO:0000256" key="7">
    <source>
        <dbReference type="ARBA" id="ARBA00023170"/>
    </source>
</evidence>
<reference evidence="12 13" key="1">
    <citation type="journal article" date="2020" name="Cell">
        <title>Large-Scale Comparative Analyses of Tick Genomes Elucidate Their Genetic Diversity and Vector Capacities.</title>
        <authorList>
            <consortium name="Tick Genome and Microbiome Consortium (TIGMIC)"/>
            <person name="Jia N."/>
            <person name="Wang J."/>
            <person name="Shi W."/>
            <person name="Du L."/>
            <person name="Sun Y."/>
            <person name="Zhan W."/>
            <person name="Jiang J.F."/>
            <person name="Wang Q."/>
            <person name="Zhang B."/>
            <person name="Ji P."/>
            <person name="Bell-Sakyi L."/>
            <person name="Cui X.M."/>
            <person name="Yuan T.T."/>
            <person name="Jiang B.G."/>
            <person name="Yang W.F."/>
            <person name="Lam T.T."/>
            <person name="Chang Q.C."/>
            <person name="Ding S.J."/>
            <person name="Wang X.J."/>
            <person name="Zhu J.G."/>
            <person name="Ruan X.D."/>
            <person name="Zhao L."/>
            <person name="Wei J.T."/>
            <person name="Ye R.Z."/>
            <person name="Que T.C."/>
            <person name="Du C.H."/>
            <person name="Zhou Y.H."/>
            <person name="Cheng J.X."/>
            <person name="Dai P.F."/>
            <person name="Guo W.B."/>
            <person name="Han X.H."/>
            <person name="Huang E.J."/>
            <person name="Li L.F."/>
            <person name="Wei W."/>
            <person name="Gao Y.C."/>
            <person name="Liu J.Z."/>
            <person name="Shao H.Z."/>
            <person name="Wang X."/>
            <person name="Wang C.C."/>
            <person name="Yang T.C."/>
            <person name="Huo Q.B."/>
            <person name="Li W."/>
            <person name="Chen H.Y."/>
            <person name="Chen S.E."/>
            <person name="Zhou L.G."/>
            <person name="Ni X.B."/>
            <person name="Tian J.H."/>
            <person name="Sheng Y."/>
            <person name="Liu T."/>
            <person name="Pan Y.S."/>
            <person name="Xia L.Y."/>
            <person name="Li J."/>
            <person name="Zhao F."/>
            <person name="Cao W.C."/>
        </authorList>
    </citation>
    <scope>NUCLEOTIDE SEQUENCE [LARGE SCALE GENOMIC DNA]</scope>
    <source>
        <strain evidence="12">HaeL-2018</strain>
    </source>
</reference>
<comment type="caution">
    <text evidence="12">The sequence shown here is derived from an EMBL/GenBank/DDBJ whole genome shotgun (WGS) entry which is preliminary data.</text>
</comment>
<comment type="subcellular location">
    <subcellularLocation>
        <location evidence="1">Membrane</location>
        <topology evidence="1">Multi-pass membrane protein</topology>
    </subcellularLocation>
</comment>
<keyword evidence="8 9" id="KW-0807">Transducer</keyword>
<evidence type="ECO:0000313" key="13">
    <source>
        <dbReference type="Proteomes" id="UP000821853"/>
    </source>
</evidence>
<dbReference type="VEuPathDB" id="VectorBase:HLOH_054445"/>
<proteinExistence type="inferred from homology"/>
<protein>
    <recommendedName>
        <fullName evidence="11">G-protein coupled receptors family 1 profile domain-containing protein</fullName>
    </recommendedName>
</protein>
<dbReference type="InterPro" id="IPR017452">
    <property type="entry name" value="GPCR_Rhodpsn_7TM"/>
</dbReference>
<evidence type="ECO:0000256" key="10">
    <source>
        <dbReference type="SAM" id="Phobius"/>
    </source>
</evidence>
<dbReference type="OrthoDB" id="5975505at2759"/>
<dbReference type="InterPro" id="IPR000276">
    <property type="entry name" value="GPCR_Rhodpsn"/>
</dbReference>
<evidence type="ECO:0000259" key="11">
    <source>
        <dbReference type="PROSITE" id="PS50262"/>
    </source>
</evidence>
<name>A0A9J6FFG3_HAELO</name>
<evidence type="ECO:0000256" key="5">
    <source>
        <dbReference type="ARBA" id="ARBA00023040"/>
    </source>
</evidence>
<keyword evidence="7 9" id="KW-0675">Receptor</keyword>
<dbReference type="GO" id="GO:0016020">
    <property type="term" value="C:membrane"/>
    <property type="evidence" value="ECO:0007669"/>
    <property type="project" value="UniProtKB-SubCell"/>
</dbReference>
<evidence type="ECO:0000256" key="6">
    <source>
        <dbReference type="ARBA" id="ARBA00023136"/>
    </source>
</evidence>
<keyword evidence="6 10" id="KW-0472">Membrane</keyword>
<dbReference type="Gene3D" id="1.20.1070.10">
    <property type="entry name" value="Rhodopsin 7-helix transmembrane proteins"/>
    <property type="match status" value="1"/>
</dbReference>
<keyword evidence="3 9" id="KW-0812">Transmembrane</keyword>
<dbReference type="PANTHER" id="PTHR24243">
    <property type="entry name" value="G-PROTEIN COUPLED RECEPTOR"/>
    <property type="match status" value="1"/>
</dbReference>
<keyword evidence="5 9" id="KW-0297">G-protein coupled receptor</keyword>
<evidence type="ECO:0000256" key="2">
    <source>
        <dbReference type="ARBA" id="ARBA00010663"/>
    </source>
</evidence>
<dbReference type="EMBL" id="JABSTR010000001">
    <property type="protein sequence ID" value="KAH9361113.1"/>
    <property type="molecule type" value="Genomic_DNA"/>
</dbReference>
<sequence length="146" mass="15799">MSWQRGGREVSWPLSPPPPPPPPLFFFFFFAVTCLTCSVLTLSAISCDRFIAIMFPLQAHVRVTKQRTSAVIGVIWVVSAAISVPLIVFSRLYTVSVSPPLTTLAGCPWGDVGAGSSTEMYCKAAAMRATNTPRGSSLFALLFQIN</sequence>
<dbReference type="GO" id="GO:0004930">
    <property type="term" value="F:G protein-coupled receptor activity"/>
    <property type="evidence" value="ECO:0007669"/>
    <property type="project" value="UniProtKB-KW"/>
</dbReference>
<evidence type="ECO:0000256" key="3">
    <source>
        <dbReference type="ARBA" id="ARBA00022692"/>
    </source>
</evidence>
<feature type="transmembrane region" description="Helical" evidence="10">
    <location>
        <begin position="68"/>
        <end position="89"/>
    </location>
</feature>
<dbReference type="Pfam" id="PF00001">
    <property type="entry name" value="7tm_1"/>
    <property type="match status" value="1"/>
</dbReference>
<keyword evidence="4 10" id="KW-1133">Transmembrane helix</keyword>
<dbReference type="PANTHER" id="PTHR24243:SF208">
    <property type="entry name" value="PYROKININ-1 RECEPTOR"/>
    <property type="match status" value="1"/>
</dbReference>
<dbReference type="SUPFAM" id="SSF81321">
    <property type="entry name" value="Family A G protein-coupled receptor-like"/>
    <property type="match status" value="1"/>
</dbReference>
<evidence type="ECO:0000256" key="8">
    <source>
        <dbReference type="ARBA" id="ARBA00023224"/>
    </source>
</evidence>
<evidence type="ECO:0000256" key="1">
    <source>
        <dbReference type="ARBA" id="ARBA00004141"/>
    </source>
</evidence>
<dbReference type="PROSITE" id="PS00237">
    <property type="entry name" value="G_PROTEIN_RECEP_F1_1"/>
    <property type="match status" value="1"/>
</dbReference>
<dbReference type="Proteomes" id="UP000821853">
    <property type="component" value="Chromosome 1"/>
</dbReference>
<dbReference type="AlphaFoldDB" id="A0A9J6FFG3"/>
<dbReference type="PROSITE" id="PS50262">
    <property type="entry name" value="G_PROTEIN_RECEP_F1_2"/>
    <property type="match status" value="1"/>
</dbReference>